<dbReference type="PROSITE" id="PS50994">
    <property type="entry name" value="INTEGRASE"/>
    <property type="match status" value="1"/>
</dbReference>
<dbReference type="Pfam" id="PF07727">
    <property type="entry name" value="RVT_2"/>
    <property type="match status" value="1"/>
</dbReference>
<proteinExistence type="predicted"/>
<dbReference type="Proteomes" id="UP000765509">
    <property type="component" value="Unassembled WGS sequence"/>
</dbReference>
<keyword evidence="1" id="KW-0694">RNA-binding</keyword>
<dbReference type="InterPro" id="IPR043502">
    <property type="entry name" value="DNA/RNA_pol_sf"/>
</dbReference>
<sequence length="855" mass="96300">MKKLVSYCGVEFVNNDFNSLGELKRFVHVFSPPETPQHNGYAKCANRTILEKTRCLINSSGLPKCYWAEAPNTAVLLSNLGPTPSTFNLSPYTLWTGNSPRLMKLRVHTKRQSGLEAWPSWRIGVLLGYENDILSYWVLRLINKKVLISKHERLNELVFPFTQSSSSVEKLEIVGENKMLDLGEVDEVLPQSPVEAIDEICPTEVNESEEADEDCALTAGPVPRDDSRGVDEFPLSLEQVNAAGGSSNGDQDNILTYPRRPKTLVTKAADVPKTFRSALKGPFSCQWSKAIEKELSAMVDLKVWDVVDLTPDYRLVGTTWVFRLKTNHLKEVTEYKAWLCAQGFSQTPGVDFGKTYSPMGRLNSLRCLISYAVSKGLAFHQVDVKSAFLNRPLSKVIYLSIPQGLDLDRRKSCLRLKKAIYGLKQALLAWYNSLNHFWQRGLILQDQAEIEEHFIEALLELYGMDSCRSMSTPLFPNTHLVPASDDEVEKFNGLGVNFQSAIGSINYLTPSTRPDISHAVSSLSQFLEKPGYLHWQAFLHMLRYLKGTADVGLVYRKSFPVGVKAWSDADWVCDLASESIWLKQWGQECGLFKEMSSIPIHEDNQGCIRTINGDCSVNNKQMKHVDIQLHFIKETMQNGVFKIFYTPTSHMLADFLTKSSRSEGDVGNQDKSQFYRQSATPTLSERHNSQSYCRSVNLCQLLLHLLTFLFCIQTPVLYITVVAVPIILVISCPPFSLAFLQFLLVECQEVIPVCKLCKRPTTPIKDPIQFTCWQNIPRANCNDLIDACQRKYPSKYGQCMWEDCQSQTPVKKSCEGNHSTGQLCSNCRSKQWQLGSSGKGYGGISSQLEIMQLGD</sequence>
<dbReference type="InterPro" id="IPR036397">
    <property type="entry name" value="RNaseH_sf"/>
</dbReference>
<dbReference type="EMBL" id="AVOT02007899">
    <property type="protein sequence ID" value="MBW0484901.1"/>
    <property type="molecule type" value="Genomic_DNA"/>
</dbReference>
<dbReference type="GO" id="GO:0005634">
    <property type="term" value="C:nucleus"/>
    <property type="evidence" value="ECO:0007669"/>
    <property type="project" value="UniProtKB-ARBA"/>
</dbReference>
<protein>
    <recommendedName>
        <fullName evidence="2">Integrase catalytic domain-containing protein</fullName>
    </recommendedName>
</protein>
<dbReference type="SUPFAM" id="SSF53098">
    <property type="entry name" value="Ribonuclease H-like"/>
    <property type="match status" value="1"/>
</dbReference>
<dbReference type="PANTHER" id="PTHR11439:SF463">
    <property type="entry name" value="REVERSE TRANSCRIPTASE TY1_COPIA-TYPE DOMAIN-CONTAINING PROTEIN"/>
    <property type="match status" value="1"/>
</dbReference>
<dbReference type="GO" id="GO:0003723">
    <property type="term" value="F:RNA binding"/>
    <property type="evidence" value="ECO:0007669"/>
    <property type="project" value="UniProtKB-KW"/>
</dbReference>
<dbReference type="GO" id="GO:0015074">
    <property type="term" value="P:DNA integration"/>
    <property type="evidence" value="ECO:0007669"/>
    <property type="project" value="InterPro"/>
</dbReference>
<dbReference type="InterPro" id="IPR012337">
    <property type="entry name" value="RNaseH-like_sf"/>
</dbReference>
<dbReference type="Gene3D" id="3.30.420.10">
    <property type="entry name" value="Ribonuclease H-like superfamily/Ribonuclease H"/>
    <property type="match status" value="1"/>
</dbReference>
<name>A0A9Q3GYS6_9BASI</name>
<evidence type="ECO:0000313" key="4">
    <source>
        <dbReference type="Proteomes" id="UP000765509"/>
    </source>
</evidence>
<dbReference type="AlphaFoldDB" id="A0A9Q3GYS6"/>
<gene>
    <name evidence="3" type="ORF">O181_024616</name>
</gene>
<dbReference type="CDD" id="cd09272">
    <property type="entry name" value="RNase_HI_RT_Ty1"/>
    <property type="match status" value="1"/>
</dbReference>
<evidence type="ECO:0000259" key="2">
    <source>
        <dbReference type="PROSITE" id="PS50994"/>
    </source>
</evidence>
<dbReference type="SUPFAM" id="SSF56672">
    <property type="entry name" value="DNA/RNA polymerases"/>
    <property type="match status" value="1"/>
</dbReference>
<keyword evidence="4" id="KW-1185">Reference proteome</keyword>
<reference evidence="3" key="1">
    <citation type="submission" date="2021-03" db="EMBL/GenBank/DDBJ databases">
        <title>Draft genome sequence of rust myrtle Austropuccinia psidii MF-1, a brazilian biotype.</title>
        <authorList>
            <person name="Quecine M.C."/>
            <person name="Pachon D.M.R."/>
            <person name="Bonatelli M.L."/>
            <person name="Correr F.H."/>
            <person name="Franceschini L.M."/>
            <person name="Leite T.F."/>
            <person name="Margarido G.R.A."/>
            <person name="Almeida C.A."/>
            <person name="Ferrarezi J.A."/>
            <person name="Labate C.A."/>
        </authorList>
    </citation>
    <scope>NUCLEOTIDE SEQUENCE</scope>
    <source>
        <strain evidence="3">MF-1</strain>
    </source>
</reference>
<feature type="domain" description="Integrase catalytic" evidence="2">
    <location>
        <begin position="1"/>
        <end position="99"/>
    </location>
</feature>
<evidence type="ECO:0000256" key="1">
    <source>
        <dbReference type="ARBA" id="ARBA00022884"/>
    </source>
</evidence>
<dbReference type="InterPro" id="IPR013103">
    <property type="entry name" value="RVT_2"/>
</dbReference>
<dbReference type="InterPro" id="IPR001584">
    <property type="entry name" value="Integrase_cat-core"/>
</dbReference>
<organism evidence="3 4">
    <name type="scientific">Austropuccinia psidii MF-1</name>
    <dbReference type="NCBI Taxonomy" id="1389203"/>
    <lineage>
        <taxon>Eukaryota</taxon>
        <taxon>Fungi</taxon>
        <taxon>Dikarya</taxon>
        <taxon>Basidiomycota</taxon>
        <taxon>Pucciniomycotina</taxon>
        <taxon>Pucciniomycetes</taxon>
        <taxon>Pucciniales</taxon>
        <taxon>Sphaerophragmiaceae</taxon>
        <taxon>Austropuccinia</taxon>
    </lineage>
</organism>
<comment type="caution">
    <text evidence="3">The sequence shown here is derived from an EMBL/GenBank/DDBJ whole genome shotgun (WGS) entry which is preliminary data.</text>
</comment>
<evidence type="ECO:0000313" key="3">
    <source>
        <dbReference type="EMBL" id="MBW0484901.1"/>
    </source>
</evidence>
<dbReference type="PANTHER" id="PTHR11439">
    <property type="entry name" value="GAG-POL-RELATED RETROTRANSPOSON"/>
    <property type="match status" value="1"/>
</dbReference>
<accession>A0A9Q3GYS6</accession>